<keyword evidence="2" id="KW-0677">Repeat</keyword>
<feature type="compositionally biased region" description="Basic and acidic residues" evidence="3">
    <location>
        <begin position="576"/>
        <end position="618"/>
    </location>
</feature>
<sequence>MAVGSPRPMAAPRTRRRARRFGATAAAAMLVAAAGAARGARAQAQYESGGHTHDWSDINGNLGGSGGSGTATSLSELSVSQEGGAGSGVLATCGVCIFFADGDGALRRDPSSPTDCGFAGVPLIPPCGVLDLHGGEGSIQSLSPGVFSGMTALQVVDLGSHPVPSLPMQLFEDLVALRQLEFHFFALTSLAADTFNRTTALEFLGLRENSFMTLPDAVFGGLTALTYLSLRANGMSSIPEGLFAGLSSLSELDLVSNTFQELPAGVFEGLEFLRVLRLPNNNINALPPELLSPLSGLTWLDVRSCNVNGLAPATFDGVPQLRVLELSNNPLGPTLPGTLFANATRLEALYMAGAGLHHLPSTILLPLNELVVLDLNNNDDDFCVPQLPEGFPESQDQVAQFELFSGIYPHDPHEGHLEYAWAGELGAPLCVSEAEGDGAPPPPPPLPSGGASEAEAAKDPSAGTYQCACSCSGVGASTGDTLLGMYTTGKLSGLSCFCAEACLTLCVDLGLELVGLECATFPAIAPPEDEPVCGGHGWVMGEGAAAHCMCEDGYGYPSVDQPLSCAEGGEYGMADLGEHDGHDQRDHGDHEEDDHVDHSDHGDHKEDDHADHSDHEEGGEMSGCAAAGGMVAAALAMSVGMGGAFAH</sequence>
<dbReference type="PANTHER" id="PTHR45617">
    <property type="entry name" value="LEUCINE RICH REPEAT FAMILY PROTEIN"/>
    <property type="match status" value="1"/>
</dbReference>
<organism evidence="4">
    <name type="scientific">Prasinoderma singulare</name>
    <dbReference type="NCBI Taxonomy" id="676789"/>
    <lineage>
        <taxon>Eukaryota</taxon>
        <taxon>Viridiplantae</taxon>
        <taxon>Prasinodermophyta</taxon>
        <taxon>Prasinodermophyceae</taxon>
        <taxon>Prasinodermales</taxon>
        <taxon>Prasinodermaceae</taxon>
        <taxon>Prasinoderma</taxon>
    </lineage>
</organism>
<evidence type="ECO:0000313" key="4">
    <source>
        <dbReference type="EMBL" id="CAE0137624.1"/>
    </source>
</evidence>
<dbReference type="AlphaFoldDB" id="A0A7S3BJT5"/>
<dbReference type="SUPFAM" id="SSF52058">
    <property type="entry name" value="L domain-like"/>
    <property type="match status" value="1"/>
</dbReference>
<evidence type="ECO:0000256" key="3">
    <source>
        <dbReference type="SAM" id="MobiDB-lite"/>
    </source>
</evidence>
<dbReference type="InterPro" id="IPR006311">
    <property type="entry name" value="TAT_signal"/>
</dbReference>
<reference evidence="4" key="1">
    <citation type="submission" date="2021-01" db="EMBL/GenBank/DDBJ databases">
        <authorList>
            <person name="Corre E."/>
            <person name="Pelletier E."/>
            <person name="Niang G."/>
            <person name="Scheremetjew M."/>
            <person name="Finn R."/>
            <person name="Kale V."/>
            <person name="Holt S."/>
            <person name="Cochrane G."/>
            <person name="Meng A."/>
            <person name="Brown T."/>
            <person name="Cohen L."/>
        </authorList>
    </citation>
    <scope>NUCLEOTIDE SEQUENCE</scope>
    <source>
        <strain evidence="4">RCC927</strain>
    </source>
</reference>
<dbReference type="Pfam" id="PF13855">
    <property type="entry name" value="LRR_8"/>
    <property type="match status" value="1"/>
</dbReference>
<dbReference type="SMART" id="SM00369">
    <property type="entry name" value="LRR_TYP"/>
    <property type="match status" value="8"/>
</dbReference>
<dbReference type="FunFam" id="3.80.10.10:FF:001164">
    <property type="entry name" value="GH01279p"/>
    <property type="match status" value="1"/>
</dbReference>
<name>A0A7S3BJT5_9VIRI</name>
<dbReference type="InterPro" id="IPR001611">
    <property type="entry name" value="Leu-rich_rpt"/>
</dbReference>
<dbReference type="InterPro" id="IPR026906">
    <property type="entry name" value="LRR_5"/>
</dbReference>
<accession>A0A7S3BJT5</accession>
<dbReference type="PROSITE" id="PS51318">
    <property type="entry name" value="TAT"/>
    <property type="match status" value="1"/>
</dbReference>
<dbReference type="InterPro" id="IPR032675">
    <property type="entry name" value="LRR_dom_sf"/>
</dbReference>
<dbReference type="EMBL" id="HBHY01010070">
    <property type="protein sequence ID" value="CAE0137624.1"/>
    <property type="molecule type" value="Transcribed_RNA"/>
</dbReference>
<dbReference type="InterPro" id="IPR003591">
    <property type="entry name" value="Leu-rich_rpt_typical-subtyp"/>
</dbReference>
<evidence type="ECO:0000256" key="1">
    <source>
        <dbReference type="ARBA" id="ARBA00022614"/>
    </source>
</evidence>
<proteinExistence type="predicted"/>
<gene>
    <name evidence="4" type="ORF">PSIN1315_LOCUS6499</name>
</gene>
<dbReference type="PANTHER" id="PTHR45617:SF165">
    <property type="entry name" value="COMMON DPR-INTERACTING PROTEIN-RELATED"/>
    <property type="match status" value="1"/>
</dbReference>
<feature type="region of interest" description="Disordered" evidence="3">
    <location>
        <begin position="432"/>
        <end position="456"/>
    </location>
</feature>
<evidence type="ECO:0000256" key="2">
    <source>
        <dbReference type="ARBA" id="ARBA00022737"/>
    </source>
</evidence>
<protein>
    <submittedName>
        <fullName evidence="4">Uncharacterized protein</fullName>
    </submittedName>
</protein>
<feature type="region of interest" description="Disordered" evidence="3">
    <location>
        <begin position="47"/>
        <end position="70"/>
    </location>
</feature>
<dbReference type="Gene3D" id="3.80.10.10">
    <property type="entry name" value="Ribonuclease Inhibitor"/>
    <property type="match status" value="1"/>
</dbReference>
<dbReference type="Pfam" id="PF13306">
    <property type="entry name" value="LRR_5"/>
    <property type="match status" value="1"/>
</dbReference>
<keyword evidence="1" id="KW-0433">Leucine-rich repeat</keyword>
<feature type="region of interest" description="Disordered" evidence="3">
    <location>
        <begin position="574"/>
        <end position="623"/>
    </location>
</feature>